<dbReference type="Pfam" id="PF13359">
    <property type="entry name" value="DDE_Tnp_4"/>
    <property type="match status" value="1"/>
</dbReference>
<dbReference type="GO" id="GO:0046872">
    <property type="term" value="F:metal ion binding"/>
    <property type="evidence" value="ECO:0007669"/>
    <property type="project" value="UniProtKB-KW"/>
</dbReference>
<comment type="cofactor">
    <cofactor evidence="1">
        <name>a divalent metal cation</name>
        <dbReference type="ChEBI" id="CHEBI:60240"/>
    </cofactor>
</comment>
<feature type="domain" description="DDE Tnp4" evidence="8">
    <location>
        <begin position="6"/>
        <end position="66"/>
    </location>
</feature>
<comment type="caution">
    <text evidence="9">The sequence shown here is derived from an EMBL/GenBank/DDBJ whole genome shotgun (WGS) entry which is preliminary data.</text>
</comment>
<keyword evidence="3" id="KW-0812">Transmembrane</keyword>
<dbReference type="AlphaFoldDB" id="A0AAE1L3I9"/>
<keyword evidence="4" id="KW-0479">Metal-binding</keyword>
<dbReference type="GO" id="GO:0016020">
    <property type="term" value="C:membrane"/>
    <property type="evidence" value="ECO:0007669"/>
    <property type="project" value="UniProtKB-SubCell"/>
</dbReference>
<sequence>MTPVTNPTNEAEELYNRAHVRTRVVVERTLGIVKNRFRCIHRSGGELQYTPLRSAKIITACLLLHNRCVRRGIPDPNDHLPEEDMPNEAHLGGDGDRGGTASTFSVSITLPLCGVFIERYGWEATYLTSLPSLVWCLAWFTLVCDFPDKHPRISESESMYIVTKVKERGTYMAQRKGRDQKSVPWRSLITSVPLWATIIHSFGNNWCIAFFFTQLPTYMRNVLGFSIKSNGILSALPFASRYVGSITWSTLVDFSISRNYISLLASRKLACIVVQCILQLVVEATRTRSSAPGLFLMFATLSRVVTPKLLRFRTMLI</sequence>
<dbReference type="EMBL" id="JAWQEG010000339">
    <property type="protein sequence ID" value="KAK3891460.1"/>
    <property type="molecule type" value="Genomic_DNA"/>
</dbReference>
<evidence type="ECO:0000256" key="5">
    <source>
        <dbReference type="ARBA" id="ARBA00022989"/>
    </source>
</evidence>
<feature type="region of interest" description="Disordered" evidence="7">
    <location>
        <begin position="75"/>
        <end position="98"/>
    </location>
</feature>
<dbReference type="GO" id="GO:0022857">
    <property type="term" value="F:transmembrane transporter activity"/>
    <property type="evidence" value="ECO:0007669"/>
    <property type="project" value="InterPro"/>
</dbReference>
<dbReference type="InterPro" id="IPR011701">
    <property type="entry name" value="MFS"/>
</dbReference>
<reference evidence="9" key="1">
    <citation type="submission" date="2023-10" db="EMBL/GenBank/DDBJ databases">
        <title>Genome assemblies of two species of porcelain crab, Petrolisthes cinctipes and Petrolisthes manimaculis (Anomura: Porcellanidae).</title>
        <authorList>
            <person name="Angst P."/>
        </authorList>
    </citation>
    <scope>NUCLEOTIDE SEQUENCE</scope>
    <source>
        <strain evidence="9">PB745_01</strain>
        <tissue evidence="9">Gill</tissue>
    </source>
</reference>
<keyword evidence="5" id="KW-1133">Transmembrane helix</keyword>
<dbReference type="Proteomes" id="UP001286313">
    <property type="component" value="Unassembled WGS sequence"/>
</dbReference>
<name>A0AAE1L3I9_PETCI</name>
<dbReference type="InterPro" id="IPR036259">
    <property type="entry name" value="MFS_trans_sf"/>
</dbReference>
<dbReference type="SUPFAM" id="SSF103473">
    <property type="entry name" value="MFS general substrate transporter"/>
    <property type="match status" value="1"/>
</dbReference>
<keyword evidence="10" id="KW-1185">Reference proteome</keyword>
<accession>A0AAE1L3I9</accession>
<evidence type="ECO:0000313" key="9">
    <source>
        <dbReference type="EMBL" id="KAK3891460.1"/>
    </source>
</evidence>
<evidence type="ECO:0000256" key="6">
    <source>
        <dbReference type="ARBA" id="ARBA00023136"/>
    </source>
</evidence>
<comment type="subcellular location">
    <subcellularLocation>
        <location evidence="2">Membrane</location>
        <topology evidence="2">Multi-pass membrane protein</topology>
    </subcellularLocation>
</comment>
<evidence type="ECO:0000256" key="3">
    <source>
        <dbReference type="ARBA" id="ARBA00022692"/>
    </source>
</evidence>
<organism evidence="9 10">
    <name type="scientific">Petrolisthes cinctipes</name>
    <name type="common">Flat porcelain crab</name>
    <dbReference type="NCBI Taxonomy" id="88211"/>
    <lineage>
        <taxon>Eukaryota</taxon>
        <taxon>Metazoa</taxon>
        <taxon>Ecdysozoa</taxon>
        <taxon>Arthropoda</taxon>
        <taxon>Crustacea</taxon>
        <taxon>Multicrustacea</taxon>
        <taxon>Malacostraca</taxon>
        <taxon>Eumalacostraca</taxon>
        <taxon>Eucarida</taxon>
        <taxon>Decapoda</taxon>
        <taxon>Pleocyemata</taxon>
        <taxon>Anomura</taxon>
        <taxon>Galatheoidea</taxon>
        <taxon>Porcellanidae</taxon>
        <taxon>Petrolisthes</taxon>
    </lineage>
</organism>
<dbReference type="PANTHER" id="PTHR11662">
    <property type="entry name" value="SOLUTE CARRIER FAMILY 17"/>
    <property type="match status" value="1"/>
</dbReference>
<evidence type="ECO:0000256" key="1">
    <source>
        <dbReference type="ARBA" id="ARBA00001968"/>
    </source>
</evidence>
<evidence type="ECO:0000256" key="7">
    <source>
        <dbReference type="SAM" id="MobiDB-lite"/>
    </source>
</evidence>
<dbReference type="Pfam" id="PF07690">
    <property type="entry name" value="MFS_1"/>
    <property type="match status" value="1"/>
</dbReference>
<dbReference type="InterPro" id="IPR050382">
    <property type="entry name" value="MFS_Na/Anion_cotransporter"/>
</dbReference>
<evidence type="ECO:0000313" key="10">
    <source>
        <dbReference type="Proteomes" id="UP001286313"/>
    </source>
</evidence>
<gene>
    <name evidence="9" type="ORF">Pcinc_004642</name>
</gene>
<evidence type="ECO:0000256" key="4">
    <source>
        <dbReference type="ARBA" id="ARBA00022723"/>
    </source>
</evidence>
<proteinExistence type="predicted"/>
<dbReference type="GO" id="GO:0006820">
    <property type="term" value="P:monoatomic anion transport"/>
    <property type="evidence" value="ECO:0007669"/>
    <property type="project" value="TreeGrafter"/>
</dbReference>
<evidence type="ECO:0000259" key="8">
    <source>
        <dbReference type="Pfam" id="PF13359"/>
    </source>
</evidence>
<protein>
    <recommendedName>
        <fullName evidence="8">DDE Tnp4 domain-containing protein</fullName>
    </recommendedName>
</protein>
<evidence type="ECO:0000256" key="2">
    <source>
        <dbReference type="ARBA" id="ARBA00004141"/>
    </source>
</evidence>
<dbReference type="Gene3D" id="1.20.1250.20">
    <property type="entry name" value="MFS general substrate transporter like domains"/>
    <property type="match status" value="1"/>
</dbReference>
<keyword evidence="6" id="KW-0472">Membrane</keyword>
<dbReference type="InterPro" id="IPR027806">
    <property type="entry name" value="HARBI1_dom"/>
</dbReference>
<dbReference type="PANTHER" id="PTHR11662:SF399">
    <property type="entry name" value="FI19708P1-RELATED"/>
    <property type="match status" value="1"/>
</dbReference>